<dbReference type="PANTHER" id="PTHR43630">
    <property type="entry name" value="POLY-BETA-1,6-N-ACETYL-D-GLUCOSAMINE SYNTHASE"/>
    <property type="match status" value="1"/>
</dbReference>
<comment type="caution">
    <text evidence="2">The sequence shown here is derived from an EMBL/GenBank/DDBJ whole genome shotgun (WGS) entry which is preliminary data.</text>
</comment>
<dbReference type="STRING" id="1802485.A2V97_00950"/>
<evidence type="ECO:0000259" key="1">
    <source>
        <dbReference type="Pfam" id="PF00535"/>
    </source>
</evidence>
<dbReference type="InterPro" id="IPR029044">
    <property type="entry name" value="Nucleotide-diphossugar_trans"/>
</dbReference>
<evidence type="ECO:0000313" key="2">
    <source>
        <dbReference type="EMBL" id="OGM15597.1"/>
    </source>
</evidence>
<dbReference type="InterPro" id="IPR001173">
    <property type="entry name" value="Glyco_trans_2-like"/>
</dbReference>
<dbReference type="SUPFAM" id="SSF53448">
    <property type="entry name" value="Nucleotide-diphospho-sugar transferases"/>
    <property type="match status" value="1"/>
</dbReference>
<dbReference type="EMBL" id="MGFX01000002">
    <property type="protein sequence ID" value="OGM15597.1"/>
    <property type="molecule type" value="Genomic_DNA"/>
</dbReference>
<name>A0A1F7XKP6_9BACT</name>
<protein>
    <recommendedName>
        <fullName evidence="1">Glycosyltransferase 2-like domain-containing protein</fullName>
    </recommendedName>
</protein>
<evidence type="ECO:0000313" key="3">
    <source>
        <dbReference type="Proteomes" id="UP000177382"/>
    </source>
</evidence>
<feature type="domain" description="Glycosyltransferase 2-like" evidence="1">
    <location>
        <begin position="5"/>
        <end position="95"/>
    </location>
</feature>
<reference evidence="2 3" key="1">
    <citation type="journal article" date="2016" name="Nat. Commun.">
        <title>Thousands of microbial genomes shed light on interconnected biogeochemical processes in an aquifer system.</title>
        <authorList>
            <person name="Anantharaman K."/>
            <person name="Brown C.T."/>
            <person name="Hug L.A."/>
            <person name="Sharon I."/>
            <person name="Castelle C.J."/>
            <person name="Probst A.J."/>
            <person name="Thomas B.C."/>
            <person name="Singh A."/>
            <person name="Wilkins M.J."/>
            <person name="Karaoz U."/>
            <person name="Brodie E.L."/>
            <person name="Williams K.H."/>
            <person name="Hubbard S.S."/>
            <person name="Banfield J.F."/>
        </authorList>
    </citation>
    <scope>NUCLEOTIDE SEQUENCE [LARGE SCALE GENOMIC DNA]</scope>
</reference>
<dbReference type="PANTHER" id="PTHR43630:SF2">
    <property type="entry name" value="GLYCOSYLTRANSFERASE"/>
    <property type="match status" value="1"/>
</dbReference>
<organism evidence="2 3">
    <name type="scientific">Candidatus Woesebacteria bacterium RBG_16_42_24</name>
    <dbReference type="NCBI Taxonomy" id="1802485"/>
    <lineage>
        <taxon>Bacteria</taxon>
        <taxon>Candidatus Woeseibacteriota</taxon>
    </lineage>
</organism>
<dbReference type="Pfam" id="PF00535">
    <property type="entry name" value="Glycos_transf_2"/>
    <property type="match status" value="1"/>
</dbReference>
<proteinExistence type="predicted"/>
<dbReference type="CDD" id="cd02511">
    <property type="entry name" value="Beta4Glucosyltransferase"/>
    <property type="match status" value="1"/>
</dbReference>
<accession>A0A1F7XKP6</accession>
<sequence>MTKLSVVLAVRNEEKNIGECLSSIKGIADEIVVVDEESRDKTLEIVESFGARVIKVKHSPIFHITKQKALEEAQGEWILQLDADERVTPSLAEEIRRVIGMSDEEIHKYQETLTNRRLFLRHQKLIEERDGAVGKEGVYAGFFIPRLNYFLGKYLRYGGVYPDGVIRLVKKGKAHFPAKSVHEVMAVDGKVGWLQNDLIHMADPTFSRYLKRNSYYIDLIVTDMKKENLEKSIWQFLNYVLVKPIWWFFLTLLRHKGILDGFQGIIFSFFSALRFPRAYIRYLRK</sequence>
<dbReference type="Gene3D" id="3.90.550.10">
    <property type="entry name" value="Spore Coat Polysaccharide Biosynthesis Protein SpsA, Chain A"/>
    <property type="match status" value="1"/>
</dbReference>
<gene>
    <name evidence="2" type="ORF">A2V97_00950</name>
</gene>
<dbReference type="AlphaFoldDB" id="A0A1F7XKP6"/>
<dbReference type="Proteomes" id="UP000177382">
    <property type="component" value="Unassembled WGS sequence"/>
</dbReference>